<dbReference type="VEuPathDB" id="AmoebaDB:DICPUDRAFT_73789"/>
<protein>
    <submittedName>
        <fullName evidence="3">Uncharacterized protein</fullName>
    </submittedName>
</protein>
<feature type="region of interest" description="Disordered" evidence="2">
    <location>
        <begin position="303"/>
        <end position="328"/>
    </location>
</feature>
<evidence type="ECO:0000256" key="1">
    <source>
        <dbReference type="SAM" id="Coils"/>
    </source>
</evidence>
<keyword evidence="4" id="KW-1185">Reference proteome</keyword>
<evidence type="ECO:0000313" key="3">
    <source>
        <dbReference type="EMBL" id="EGC28532.1"/>
    </source>
</evidence>
<evidence type="ECO:0000256" key="2">
    <source>
        <dbReference type="SAM" id="MobiDB-lite"/>
    </source>
</evidence>
<dbReference type="GeneID" id="10510744"/>
<dbReference type="RefSeq" id="XP_003294944.1">
    <property type="nucleotide sequence ID" value="XM_003294896.1"/>
</dbReference>
<name>F1A5K0_DICPU</name>
<evidence type="ECO:0000313" key="4">
    <source>
        <dbReference type="Proteomes" id="UP000001064"/>
    </source>
</evidence>
<dbReference type="OMA" id="AMNDKIM"/>
<dbReference type="EMBL" id="GL871607">
    <property type="protein sequence ID" value="EGC28532.1"/>
    <property type="molecule type" value="Genomic_DNA"/>
</dbReference>
<keyword evidence="1" id="KW-0175">Coiled coil</keyword>
<feature type="non-terminal residue" evidence="3">
    <location>
        <position position="328"/>
    </location>
</feature>
<dbReference type="InParanoid" id="F1A5K0"/>
<reference evidence="4" key="1">
    <citation type="journal article" date="2011" name="Genome Biol.">
        <title>Comparative genomics of the social amoebae Dictyostelium discoideum and Dictyostelium purpureum.</title>
        <authorList>
            <consortium name="US DOE Joint Genome Institute (JGI-PGF)"/>
            <person name="Sucgang R."/>
            <person name="Kuo A."/>
            <person name="Tian X."/>
            <person name="Salerno W."/>
            <person name="Parikh A."/>
            <person name="Feasley C.L."/>
            <person name="Dalin E."/>
            <person name="Tu H."/>
            <person name="Huang E."/>
            <person name="Barry K."/>
            <person name="Lindquist E."/>
            <person name="Shapiro H."/>
            <person name="Bruce D."/>
            <person name="Schmutz J."/>
            <person name="Salamov A."/>
            <person name="Fey P."/>
            <person name="Gaudet P."/>
            <person name="Anjard C."/>
            <person name="Babu M.M."/>
            <person name="Basu S."/>
            <person name="Bushmanova Y."/>
            <person name="van der Wel H."/>
            <person name="Katoh-Kurasawa M."/>
            <person name="Dinh C."/>
            <person name="Coutinho P.M."/>
            <person name="Saito T."/>
            <person name="Elias M."/>
            <person name="Schaap P."/>
            <person name="Kay R.R."/>
            <person name="Henrissat B."/>
            <person name="Eichinger L."/>
            <person name="Rivero F."/>
            <person name="Putnam N.H."/>
            <person name="West C.M."/>
            <person name="Loomis W.F."/>
            <person name="Chisholm R.L."/>
            <person name="Shaulsky G."/>
            <person name="Strassmann J.E."/>
            <person name="Queller D.C."/>
            <person name="Kuspa A."/>
            <person name="Grigoriev I.V."/>
        </authorList>
    </citation>
    <scope>NUCLEOTIDE SEQUENCE [LARGE SCALE GENOMIC DNA]</scope>
    <source>
        <strain evidence="4">QSDP1</strain>
    </source>
</reference>
<gene>
    <name evidence="3" type="ORF">DICPUDRAFT_73789</name>
</gene>
<accession>F1A5K0</accession>
<feature type="compositionally biased region" description="Basic and acidic residues" evidence="2">
    <location>
        <begin position="74"/>
        <end position="87"/>
    </location>
</feature>
<organism evidence="3 4">
    <name type="scientific">Dictyostelium purpureum</name>
    <name type="common">Slime mold</name>
    <dbReference type="NCBI Taxonomy" id="5786"/>
    <lineage>
        <taxon>Eukaryota</taxon>
        <taxon>Amoebozoa</taxon>
        <taxon>Evosea</taxon>
        <taxon>Eumycetozoa</taxon>
        <taxon>Dictyostelia</taxon>
        <taxon>Dictyosteliales</taxon>
        <taxon>Dictyosteliaceae</taxon>
        <taxon>Dictyostelium</taxon>
    </lineage>
</organism>
<dbReference type="Proteomes" id="UP000001064">
    <property type="component" value="Unassembled WGS sequence"/>
</dbReference>
<feature type="compositionally biased region" description="Basic and acidic residues" evidence="2">
    <location>
        <begin position="119"/>
        <end position="151"/>
    </location>
</feature>
<dbReference type="OrthoDB" id="21314at2759"/>
<sequence length="328" mass="38975">EKEIQELYQLLSTELKETDIRVKEDVVDRSKKEEKQMKKMKDELLNQFYEMEKQLKEKIDQLNQLLLKQSELNEQQKSDHKDDKEKSNTLSKSNETPTISNENKEPTPPSDSELTIDESPEKENKSKEEKDEKDGKDEKDEKDKKDKKEENMETTTTSSITTDKDSMKLKITFTKKPVEKENNKEIENIELLIKQKKEEVVRKIEEIKKAMNDKIMNFSVNLATQGREFDRLVSLESNEYEKHLAKKFSDMKKELNENTDALATSFDIIDNILVNQAQQYQHHQQQKQSFNPYNQQQQQPFNHYNQQQQQPYYSHQSKSQQNKQNYLI</sequence>
<feature type="coiled-coil region" evidence="1">
    <location>
        <begin position="179"/>
        <end position="214"/>
    </location>
</feature>
<proteinExistence type="predicted"/>
<dbReference type="eggNOG" id="ENOG502RHSD">
    <property type="taxonomic scope" value="Eukaryota"/>
</dbReference>
<feature type="compositionally biased region" description="Polar residues" evidence="2">
    <location>
        <begin position="88"/>
        <end position="101"/>
    </location>
</feature>
<feature type="non-terminal residue" evidence="3">
    <location>
        <position position="1"/>
    </location>
</feature>
<dbReference type="KEGG" id="dpp:DICPUDRAFT_73789"/>
<dbReference type="AlphaFoldDB" id="F1A5K0"/>
<feature type="region of interest" description="Disordered" evidence="2">
    <location>
        <begin position="70"/>
        <end position="161"/>
    </location>
</feature>